<comment type="caution">
    <text evidence="1">The sequence shown here is derived from an EMBL/GenBank/DDBJ whole genome shotgun (WGS) entry which is preliminary data.</text>
</comment>
<accession>A0ABQ4NM42</accession>
<sequence>MTKADLRALHKLAELRALRSAADLAKRQTVVSALEAQAAPLRQTASCETADISQLMVQEKHDLWRADQLSRLTLQLAQAQAAAQPYREAHARDTARAKVIERLMATQNRRRRA</sequence>
<organism evidence="1 2">
    <name type="scientific">Jannaschia pagri</name>
    <dbReference type="NCBI Taxonomy" id="2829797"/>
    <lineage>
        <taxon>Bacteria</taxon>
        <taxon>Pseudomonadati</taxon>
        <taxon>Pseudomonadota</taxon>
        <taxon>Alphaproteobacteria</taxon>
        <taxon>Rhodobacterales</taxon>
        <taxon>Roseobacteraceae</taxon>
        <taxon>Jannaschia</taxon>
    </lineage>
</organism>
<dbReference type="EMBL" id="BPFH01000003">
    <property type="protein sequence ID" value="GIT95463.1"/>
    <property type="molecule type" value="Genomic_DNA"/>
</dbReference>
<name>A0ABQ4NM42_9RHOB</name>
<reference evidence="1 2" key="1">
    <citation type="submission" date="2021-05" db="EMBL/GenBank/DDBJ databases">
        <title>Bacteria Genome sequencing.</title>
        <authorList>
            <person name="Takabe Y."/>
            <person name="Nakajima Y."/>
            <person name="Suzuki S."/>
            <person name="Shiozaki T."/>
        </authorList>
    </citation>
    <scope>NUCLEOTIDE SEQUENCE [LARGE SCALE GENOMIC DNA]</scope>
    <source>
        <strain evidence="1 2">AI_62</strain>
    </source>
</reference>
<protein>
    <recommendedName>
        <fullName evidence="3">Flagellar export protein FliJ</fullName>
    </recommendedName>
</protein>
<evidence type="ECO:0000313" key="1">
    <source>
        <dbReference type="EMBL" id="GIT95463.1"/>
    </source>
</evidence>
<proteinExistence type="predicted"/>
<evidence type="ECO:0000313" key="2">
    <source>
        <dbReference type="Proteomes" id="UP000786693"/>
    </source>
</evidence>
<evidence type="ECO:0008006" key="3">
    <source>
        <dbReference type="Google" id="ProtNLM"/>
    </source>
</evidence>
<gene>
    <name evidence="1" type="ORF">JANAI62_20860</name>
</gene>
<dbReference type="RefSeq" id="WP_220748952.1">
    <property type="nucleotide sequence ID" value="NZ_BPFH01000003.1"/>
</dbReference>
<dbReference type="Proteomes" id="UP000786693">
    <property type="component" value="Unassembled WGS sequence"/>
</dbReference>
<keyword evidence="2" id="KW-1185">Reference proteome</keyword>